<protein>
    <submittedName>
        <fullName evidence="3">Uncharacterized protein</fullName>
    </submittedName>
</protein>
<keyword evidence="2" id="KW-0472">Membrane</keyword>
<dbReference type="AlphaFoldDB" id="A0A2U3EPN2"/>
<feature type="compositionally biased region" description="Polar residues" evidence="1">
    <location>
        <begin position="430"/>
        <end position="439"/>
    </location>
</feature>
<dbReference type="Proteomes" id="UP000245956">
    <property type="component" value="Unassembled WGS sequence"/>
</dbReference>
<keyword evidence="2" id="KW-1133">Transmembrane helix</keyword>
<feature type="compositionally biased region" description="Polar residues" evidence="1">
    <location>
        <begin position="287"/>
        <end position="298"/>
    </location>
</feature>
<keyword evidence="2" id="KW-0812">Transmembrane</keyword>
<reference evidence="3 4" key="1">
    <citation type="journal article" date="2016" name="Front. Microbiol.">
        <title>Genome and transcriptome sequences reveal the specific parasitism of the nematophagous Purpureocillium lilacinum 36-1.</title>
        <authorList>
            <person name="Xie J."/>
            <person name="Li S."/>
            <person name="Mo C."/>
            <person name="Xiao X."/>
            <person name="Peng D."/>
            <person name="Wang G."/>
            <person name="Xiao Y."/>
        </authorList>
    </citation>
    <scope>NUCLEOTIDE SEQUENCE [LARGE SCALE GENOMIC DNA]</scope>
    <source>
        <strain evidence="3 4">36-1</strain>
    </source>
</reference>
<evidence type="ECO:0000256" key="1">
    <source>
        <dbReference type="SAM" id="MobiDB-lite"/>
    </source>
</evidence>
<sequence length="965" mass="105975">MDGGRMASGHLKFQRGRSGGTRLAAPQHGGARERYGVSRARCGRLIGLGCALCRPLGYLSAAARGPEPACLRHWAGWAPPYHLARGAWVLARVPVNAHAAPATLSVQAWDDSGALPIAGNLLLFLSLLSFLSLLPLLSLLTFLSLLSLRPLPRTAQLKSNGTTPMADMDPCHPMPSYPPNLSIIVEPPPLHTPNGPQRPKQETRRGHPAMQFASNGSPVFTFFAVLCFSLFPRPPHHLLQQRCLCPVSFAQFRWGPCSSARVPQVKRAPAPAILAVAAVKTQTPSFTRGASATGTLSAGKSDDRAPSLQRLRRRERARIATVVTESLHRLAVIPWPRARSVTRGIVDFSTLAGPPSMPSSPLLAVNNNVSLISIHVAPSSWLASVIIVLVFLALYIPRLSLRIPRAFAMAVDLLDGLDASLQDFEPPVSPTSMRHSSALPSEPATEDLEESDIGSGGGYSPPAWRNLGNGDRSRGFWKPQPERFHRALSPDSDDDYQSDDDVVLEQAIRTRLPQGSLSPDKGRSPSPPPPEDTTLKVDHKSPSRELPLADLRASPQPPDNYIRFAVRAEVLQRTRPIENAITFLQKQYNAIFASWGTILTTFFIAVFSISTAKMLSKPAAPRPVGDLVKIAGLARSFEPLIYFSEPAVAHVKELQSTSIAIWDLGESVRISGMADADTIVQNLDAISETMKKLVLDLTRFHTHVDGDIDAILDVMDWAKMHLNRLNTRPPPSHLSHAYDNIHNLLTDAQILEDATGAPTRVGRVTTAVFGMSNPQREQRMIQRLFTAFISTIEEAIQDELEHSVSLFALFDDIDDHFLKLARHVAHESSTQEEFHAELLSGLWARMLGPRAAELRKFERNKALLHDVRHKTVRNKGNLVSHHGKLLTLKASLESLRGKLASQLVRGLNSSTLTLEDQIRGIAGVRDYLSDIRRQQKSKVMETLYSIDRTKKYSVTPEIEMGSSGL</sequence>
<feature type="region of interest" description="Disordered" evidence="1">
    <location>
        <begin position="509"/>
        <end position="555"/>
    </location>
</feature>
<feature type="transmembrane region" description="Helical" evidence="2">
    <location>
        <begin position="372"/>
        <end position="396"/>
    </location>
</feature>
<evidence type="ECO:0000313" key="3">
    <source>
        <dbReference type="EMBL" id="PWI76452.1"/>
    </source>
</evidence>
<gene>
    <name evidence="3" type="ORF">PCL_03646</name>
</gene>
<feature type="region of interest" description="Disordered" evidence="1">
    <location>
        <begin position="287"/>
        <end position="308"/>
    </location>
</feature>
<feature type="compositionally biased region" description="Basic and acidic residues" evidence="1">
    <location>
        <begin position="533"/>
        <end position="543"/>
    </location>
</feature>
<feature type="transmembrane region" description="Helical" evidence="2">
    <location>
        <begin position="590"/>
        <end position="609"/>
    </location>
</feature>
<feature type="region of interest" description="Disordered" evidence="1">
    <location>
        <begin position="185"/>
        <end position="210"/>
    </location>
</feature>
<proteinExistence type="predicted"/>
<feature type="region of interest" description="Disordered" evidence="1">
    <location>
        <begin position="1"/>
        <end position="27"/>
    </location>
</feature>
<accession>A0A2U3EPN2</accession>
<dbReference type="EMBL" id="LCWV01000001">
    <property type="protein sequence ID" value="PWI76452.1"/>
    <property type="molecule type" value="Genomic_DNA"/>
</dbReference>
<evidence type="ECO:0000313" key="4">
    <source>
        <dbReference type="Proteomes" id="UP000245956"/>
    </source>
</evidence>
<evidence type="ECO:0000256" key="2">
    <source>
        <dbReference type="SAM" id="Phobius"/>
    </source>
</evidence>
<name>A0A2U3EPN2_PURLI</name>
<comment type="caution">
    <text evidence="3">The sequence shown here is derived from an EMBL/GenBank/DDBJ whole genome shotgun (WGS) entry which is preliminary data.</text>
</comment>
<feature type="transmembrane region" description="Helical" evidence="2">
    <location>
        <begin position="121"/>
        <end position="148"/>
    </location>
</feature>
<feature type="region of interest" description="Disordered" evidence="1">
    <location>
        <begin position="425"/>
        <end position="478"/>
    </location>
</feature>
<organism evidence="3 4">
    <name type="scientific">Purpureocillium lilacinum</name>
    <name type="common">Paecilomyces lilacinus</name>
    <dbReference type="NCBI Taxonomy" id="33203"/>
    <lineage>
        <taxon>Eukaryota</taxon>
        <taxon>Fungi</taxon>
        <taxon>Dikarya</taxon>
        <taxon>Ascomycota</taxon>
        <taxon>Pezizomycotina</taxon>
        <taxon>Sordariomycetes</taxon>
        <taxon>Hypocreomycetidae</taxon>
        <taxon>Hypocreales</taxon>
        <taxon>Ophiocordycipitaceae</taxon>
        <taxon>Purpureocillium</taxon>
    </lineage>
</organism>